<dbReference type="InterPro" id="IPR000477">
    <property type="entry name" value="RT_dom"/>
</dbReference>
<gene>
    <name evidence="2" type="ORF">QYF61_015137</name>
</gene>
<name>A0AAN7NJH3_MYCAM</name>
<reference evidence="2 3" key="1">
    <citation type="journal article" date="2023" name="J. Hered.">
        <title>Chromosome-level genome of the wood stork (Mycteria americana) provides insight into avian chromosome evolution.</title>
        <authorList>
            <person name="Flamio R. Jr."/>
            <person name="Ramstad K.M."/>
        </authorList>
    </citation>
    <scope>NUCLEOTIDE SEQUENCE [LARGE SCALE GENOMIC DNA]</scope>
    <source>
        <strain evidence="2">JAX WOST 10</strain>
    </source>
</reference>
<dbReference type="CDD" id="cd01650">
    <property type="entry name" value="RT_nLTR_like"/>
    <property type="match status" value="1"/>
</dbReference>
<organism evidence="2 3">
    <name type="scientific">Mycteria americana</name>
    <name type="common">Wood stork</name>
    <dbReference type="NCBI Taxonomy" id="33587"/>
    <lineage>
        <taxon>Eukaryota</taxon>
        <taxon>Metazoa</taxon>
        <taxon>Chordata</taxon>
        <taxon>Craniata</taxon>
        <taxon>Vertebrata</taxon>
        <taxon>Euteleostomi</taxon>
        <taxon>Archelosauria</taxon>
        <taxon>Archosauria</taxon>
        <taxon>Dinosauria</taxon>
        <taxon>Saurischia</taxon>
        <taxon>Theropoda</taxon>
        <taxon>Coelurosauria</taxon>
        <taxon>Aves</taxon>
        <taxon>Neognathae</taxon>
        <taxon>Neoaves</taxon>
        <taxon>Aequornithes</taxon>
        <taxon>Ciconiiformes</taxon>
        <taxon>Ciconiidae</taxon>
        <taxon>Mycteria</taxon>
    </lineage>
</organism>
<evidence type="ECO:0000313" key="2">
    <source>
        <dbReference type="EMBL" id="KAK4827175.1"/>
    </source>
</evidence>
<protein>
    <recommendedName>
        <fullName evidence="1">Reverse transcriptase domain-containing protein</fullName>
    </recommendedName>
</protein>
<keyword evidence="3" id="KW-1185">Reference proteome</keyword>
<feature type="domain" description="Reverse transcriptase" evidence="1">
    <location>
        <begin position="57"/>
        <end position="254"/>
    </location>
</feature>
<proteinExistence type="predicted"/>
<dbReference type="Pfam" id="PF00078">
    <property type="entry name" value="RVT_1"/>
    <property type="match status" value="1"/>
</dbReference>
<accession>A0AAN7NJH3</accession>
<dbReference type="PANTHER" id="PTHR33332">
    <property type="entry name" value="REVERSE TRANSCRIPTASE DOMAIN-CONTAINING PROTEIN"/>
    <property type="match status" value="1"/>
</dbReference>
<dbReference type="EMBL" id="JAUNZN010000002">
    <property type="protein sequence ID" value="KAK4827175.1"/>
    <property type="molecule type" value="Genomic_DNA"/>
</dbReference>
<dbReference type="AlphaFoldDB" id="A0AAN7NJH3"/>
<sequence length="469" mass="53445">MGPDEMHARVLRELSDQLGKVPSDWKKGNTARIFKMGRKEDPGNYFTSVPGNIIEQNLLEDMLKHMEDREVIRDSQHGFTKGKSCLTNLVAFCDGVTASVDKGRATDVCGRMVKFIVTPGPSPTPTDVLYLDFCKAFVTVPHNIITAILERYGNWLDGCIPRVTINGSMFNWKPVMSGVPQRSVLGPVLFNIFSNDIESGTEGTLSKFADDTKLSSAVDSLKGRDAIQRDLDKLEEWADVNLMRFNKAKCRVLHLGQGNPLYQYRLGGEGIESSSVEKDLGILKANHILGCIKRSVASRLREVILPLHSALMRPYLEYCMQLWDPQYKKYMDLVKWVPRNATKMVRGLELLSYEGKLRVGVVLGKRRLQGDIIAVFHYLKEAYKKDGGRLFTKDCSDRTRGSGFKLKEDRFRLDIRKKFFMMRVVRHWNRMPREVVNAPSLEVFKSYSSGNKTFNIQRTILYELEKNRG</sequence>
<evidence type="ECO:0000259" key="1">
    <source>
        <dbReference type="Pfam" id="PF00078"/>
    </source>
</evidence>
<comment type="caution">
    <text evidence="2">The sequence shown here is derived from an EMBL/GenBank/DDBJ whole genome shotgun (WGS) entry which is preliminary data.</text>
</comment>
<evidence type="ECO:0000313" key="3">
    <source>
        <dbReference type="Proteomes" id="UP001333110"/>
    </source>
</evidence>
<dbReference type="Proteomes" id="UP001333110">
    <property type="component" value="Unassembled WGS sequence"/>
</dbReference>